<evidence type="ECO:0000313" key="6">
    <source>
        <dbReference type="Proteomes" id="UP000677457"/>
    </source>
</evidence>
<evidence type="ECO:0000256" key="2">
    <source>
        <dbReference type="SAM" id="Phobius"/>
    </source>
</evidence>
<keyword evidence="2" id="KW-0812">Transmembrane</keyword>
<reference evidence="3 6" key="2">
    <citation type="submission" date="2021-03" db="EMBL/GenBank/DDBJ databases">
        <title>Whole genome shotgun sequence of Salinispora arenicola NBRC 105043.</title>
        <authorList>
            <person name="Komaki H."/>
            <person name="Tamura T."/>
        </authorList>
    </citation>
    <scope>NUCLEOTIDE SEQUENCE [LARGE SCALE GENOMIC DNA]</scope>
    <source>
        <strain evidence="3 6">NBRC 105043</strain>
    </source>
</reference>
<feature type="transmembrane region" description="Helical" evidence="2">
    <location>
        <begin position="113"/>
        <end position="134"/>
    </location>
</feature>
<keyword evidence="2" id="KW-1133">Transmembrane helix</keyword>
<comment type="caution">
    <text evidence="4">The sequence shown here is derived from an EMBL/GenBank/DDBJ whole genome shotgun (WGS) entry which is preliminary data.</text>
</comment>
<dbReference type="RefSeq" id="WP_142116160.1">
    <property type="nucleotide sequence ID" value="NZ_BOQM01000006.1"/>
</dbReference>
<dbReference type="Proteomes" id="UP000315983">
    <property type="component" value="Unassembled WGS sequence"/>
</dbReference>
<organism evidence="4 5">
    <name type="scientific">Salinispora arenicola</name>
    <dbReference type="NCBI Taxonomy" id="168697"/>
    <lineage>
        <taxon>Bacteria</taxon>
        <taxon>Bacillati</taxon>
        <taxon>Actinomycetota</taxon>
        <taxon>Actinomycetes</taxon>
        <taxon>Micromonosporales</taxon>
        <taxon>Micromonosporaceae</taxon>
        <taxon>Salinispora</taxon>
    </lineage>
</organism>
<keyword evidence="2" id="KW-0472">Membrane</keyword>
<evidence type="ECO:0000313" key="4">
    <source>
        <dbReference type="EMBL" id="TQL35949.1"/>
    </source>
</evidence>
<protein>
    <recommendedName>
        <fullName evidence="7">DUF2637 domain-containing protein</fullName>
    </recommendedName>
</protein>
<feature type="transmembrane region" description="Helical" evidence="2">
    <location>
        <begin position="213"/>
        <end position="236"/>
    </location>
</feature>
<dbReference type="GeneID" id="93770343"/>
<dbReference type="Proteomes" id="UP000677457">
    <property type="component" value="Unassembled WGS sequence"/>
</dbReference>
<dbReference type="EMBL" id="BOQM01000006">
    <property type="protein sequence ID" value="GIM82866.1"/>
    <property type="molecule type" value="Genomic_DNA"/>
</dbReference>
<evidence type="ECO:0000313" key="5">
    <source>
        <dbReference type="Proteomes" id="UP000315983"/>
    </source>
</evidence>
<keyword evidence="6" id="KW-1185">Reference proteome</keyword>
<evidence type="ECO:0000313" key="3">
    <source>
        <dbReference type="EMBL" id="GIM82866.1"/>
    </source>
</evidence>
<sequence length="335" mass="36204">MTAMEFTRHGALLVPAGTLPAEAGEIDCPAAPDPVSAPVAAPQMSARPSRVERRRARRDADARAARAAVLAGETKKVQRWTARAAEARHLRRLLLDPDVQAVRLMRQRARWSAMAWSALVFALLFTMVNVQRFAAGHADPWSPMWIVAWLVDPAFSILLVGLLIARGHLSAVRRRVTEPIVKRVEYGLLAATAAMNVAPELTQRFPGGIAEQVASVVLHLLVPLLAFAAASVITLIQDHFAAAIAALTNPPDGGLPTGINLHEHPDTTAAMVELSADDRKLLDAVRHAITSGDLNTDPNGYAIYRRVMGGRGDKTRAYRIATAVNGWRPDLHAVA</sequence>
<feature type="transmembrane region" description="Helical" evidence="2">
    <location>
        <begin position="146"/>
        <end position="165"/>
    </location>
</feature>
<feature type="region of interest" description="Disordered" evidence="1">
    <location>
        <begin position="35"/>
        <end position="54"/>
    </location>
</feature>
<evidence type="ECO:0000256" key="1">
    <source>
        <dbReference type="SAM" id="MobiDB-lite"/>
    </source>
</evidence>
<proteinExistence type="predicted"/>
<accession>A0A542XJA9</accession>
<dbReference type="AlphaFoldDB" id="A0A542XJA9"/>
<gene>
    <name evidence="4" type="ORF">FB564_1020</name>
    <name evidence="3" type="ORF">Sar04_09360</name>
</gene>
<evidence type="ECO:0008006" key="7">
    <source>
        <dbReference type="Google" id="ProtNLM"/>
    </source>
</evidence>
<name>A0A542XJA9_SALAC</name>
<dbReference type="EMBL" id="VFOL01000001">
    <property type="protein sequence ID" value="TQL35949.1"/>
    <property type="molecule type" value="Genomic_DNA"/>
</dbReference>
<reference evidence="4 5" key="1">
    <citation type="submission" date="2019-06" db="EMBL/GenBank/DDBJ databases">
        <title>Sequencing the genomes of 1000 actinobacteria strains.</title>
        <authorList>
            <person name="Klenk H.-P."/>
        </authorList>
    </citation>
    <scope>NUCLEOTIDE SEQUENCE [LARGE SCALE GENOMIC DNA]</scope>
    <source>
        <strain evidence="4 5">DSM 44819</strain>
    </source>
</reference>